<protein>
    <recommendedName>
        <fullName evidence="3">Ankyrin repeat protein</fullName>
    </recommendedName>
</protein>
<evidence type="ECO:0000313" key="1">
    <source>
        <dbReference type="EMBL" id="EGG19052.1"/>
    </source>
</evidence>
<gene>
    <name evidence="1" type="ORF">DFA_02296</name>
</gene>
<accession>F4PZ23</accession>
<dbReference type="EMBL" id="GL883016">
    <property type="protein sequence ID" value="EGG19052.1"/>
    <property type="molecule type" value="Genomic_DNA"/>
</dbReference>
<dbReference type="Proteomes" id="UP000007797">
    <property type="component" value="Unassembled WGS sequence"/>
</dbReference>
<evidence type="ECO:0008006" key="3">
    <source>
        <dbReference type="Google" id="ProtNLM"/>
    </source>
</evidence>
<dbReference type="RefSeq" id="XP_004366685.1">
    <property type="nucleotide sequence ID" value="XM_004366628.1"/>
</dbReference>
<proteinExistence type="predicted"/>
<dbReference type="SUPFAM" id="SSF140860">
    <property type="entry name" value="Pseudo ankyrin repeat-like"/>
    <property type="match status" value="1"/>
</dbReference>
<reference evidence="2" key="1">
    <citation type="journal article" date="2011" name="Genome Res.">
        <title>Phylogeny-wide analysis of social amoeba genomes highlights ancient origins for complex intercellular communication.</title>
        <authorList>
            <person name="Heidel A.J."/>
            <person name="Lawal H.M."/>
            <person name="Felder M."/>
            <person name="Schilde C."/>
            <person name="Helps N.R."/>
            <person name="Tunggal B."/>
            <person name="Rivero F."/>
            <person name="John U."/>
            <person name="Schleicher M."/>
            <person name="Eichinger L."/>
            <person name="Platzer M."/>
            <person name="Noegel A.A."/>
            <person name="Schaap P."/>
            <person name="Gloeckner G."/>
        </authorList>
    </citation>
    <scope>NUCLEOTIDE SEQUENCE [LARGE SCALE GENOMIC DNA]</scope>
    <source>
        <strain evidence="2">SH3</strain>
    </source>
</reference>
<sequence length="517" mass="61973">MKLRIIQSYARVIPFQSVILFRRIISVSSFSNKDNIIKTYKFNQLPNKIGWYLRCGHINQLKQRIEREEKELQLDDSFSSHHLKWNYKTTKDICSFNGQDEQNLEIFRYLFEKIPEWFNHPDCFKMAASKGNIEIFKILADNTVPIKPSFDMNECIQVAIQGMHLDMATYLLEMNDYKFKVTSIFSIKGALFKYSQSDLIKLARIFIDIVKNNERVTMEKLCRQYFYKLLLATRDIETVKYAHANYYVDTEFYLPHSYVYYLRKGAPKDMDLDQHLDFIKQVLQLFDTDFETDLQNMVTDEEMDSIEKNLEKDQENYHNNGNYCYFDSLSQLSTKQSRWYMFMFGMYFNQELNAHQNIESYWRDLPHIFKVRVKDEEKDDDEEEDKEEWPSQEKEEFIMKICEKFGKEFIINHGTLEHVKWVHKILGFRCANDILFYPKHQDSNQTLAIAQYLHDNGVDPFSKSPYLVDHLRKGDDKVILFIHQHYPHLVKRDDILNYIKRHGCHYYLSNLDLVEQG</sequence>
<name>F4PZ23_CACFS</name>
<dbReference type="KEGG" id="dfa:DFA_02296"/>
<organism evidence="1 2">
    <name type="scientific">Cavenderia fasciculata</name>
    <name type="common">Slime mold</name>
    <name type="synonym">Dictyostelium fasciculatum</name>
    <dbReference type="NCBI Taxonomy" id="261658"/>
    <lineage>
        <taxon>Eukaryota</taxon>
        <taxon>Amoebozoa</taxon>
        <taxon>Evosea</taxon>
        <taxon>Eumycetozoa</taxon>
        <taxon>Dictyostelia</taxon>
        <taxon>Acytosteliales</taxon>
        <taxon>Cavenderiaceae</taxon>
        <taxon>Cavenderia</taxon>
    </lineage>
</organism>
<evidence type="ECO:0000313" key="2">
    <source>
        <dbReference type="Proteomes" id="UP000007797"/>
    </source>
</evidence>
<dbReference type="AlphaFoldDB" id="F4PZ23"/>
<keyword evidence="2" id="KW-1185">Reference proteome</keyword>
<dbReference type="GeneID" id="14871238"/>